<dbReference type="EMBL" id="CM023487">
    <property type="protein sequence ID" value="KAH6926506.1"/>
    <property type="molecule type" value="Genomic_DNA"/>
</dbReference>
<keyword evidence="2" id="KW-1185">Reference proteome</keyword>
<protein>
    <submittedName>
        <fullName evidence="1">Uncharacterized protein</fullName>
    </submittedName>
</protein>
<dbReference type="Proteomes" id="UP000821845">
    <property type="component" value="Chromosome 7"/>
</dbReference>
<organism evidence="1 2">
    <name type="scientific">Hyalomma asiaticum</name>
    <name type="common">Tick</name>
    <dbReference type="NCBI Taxonomy" id="266040"/>
    <lineage>
        <taxon>Eukaryota</taxon>
        <taxon>Metazoa</taxon>
        <taxon>Ecdysozoa</taxon>
        <taxon>Arthropoda</taxon>
        <taxon>Chelicerata</taxon>
        <taxon>Arachnida</taxon>
        <taxon>Acari</taxon>
        <taxon>Parasitiformes</taxon>
        <taxon>Ixodida</taxon>
        <taxon>Ixodoidea</taxon>
        <taxon>Ixodidae</taxon>
        <taxon>Hyalomminae</taxon>
        <taxon>Hyalomma</taxon>
    </lineage>
</organism>
<evidence type="ECO:0000313" key="2">
    <source>
        <dbReference type="Proteomes" id="UP000821845"/>
    </source>
</evidence>
<sequence length="261" mass="27307">MTELSDYVDDAVYRDITPLSVRPRSASVAASLATRLAVRRAHVAGGITASFPAGYARSRVSRRARLHGERAAVCPQSRKRIFQQSRGCPQLKGPAPGDQVLEKGGEKGESGLADTASSPAAEVVPASPANEAAVSAPPDEPEQMELAGAMIEKAAKRRRMKGGKQMRRKRAQAEAAKGASDSDSDSDSSEASEPEHKRTALPESDADSSSTLVGGSTEGERQPPCPMCGLSGEQCECSALSSATYSSTNEGSLIEESSSVE</sequence>
<gene>
    <name evidence="1" type="ORF">HPB50_019151</name>
</gene>
<evidence type="ECO:0000313" key="1">
    <source>
        <dbReference type="EMBL" id="KAH6926506.1"/>
    </source>
</evidence>
<name>A0ACB7RUW4_HYAAI</name>
<proteinExistence type="predicted"/>
<accession>A0ACB7RUW4</accession>
<reference evidence="1" key="1">
    <citation type="submission" date="2020-05" db="EMBL/GenBank/DDBJ databases">
        <title>Large-scale comparative analyses of tick genomes elucidate their genetic diversity and vector capacities.</title>
        <authorList>
            <person name="Jia N."/>
            <person name="Wang J."/>
            <person name="Shi W."/>
            <person name="Du L."/>
            <person name="Sun Y."/>
            <person name="Zhan W."/>
            <person name="Jiang J."/>
            <person name="Wang Q."/>
            <person name="Zhang B."/>
            <person name="Ji P."/>
            <person name="Sakyi L.B."/>
            <person name="Cui X."/>
            <person name="Yuan T."/>
            <person name="Jiang B."/>
            <person name="Yang W."/>
            <person name="Lam T.T.-Y."/>
            <person name="Chang Q."/>
            <person name="Ding S."/>
            <person name="Wang X."/>
            <person name="Zhu J."/>
            <person name="Ruan X."/>
            <person name="Zhao L."/>
            <person name="Wei J."/>
            <person name="Que T."/>
            <person name="Du C."/>
            <person name="Cheng J."/>
            <person name="Dai P."/>
            <person name="Han X."/>
            <person name="Huang E."/>
            <person name="Gao Y."/>
            <person name="Liu J."/>
            <person name="Shao H."/>
            <person name="Ye R."/>
            <person name="Li L."/>
            <person name="Wei W."/>
            <person name="Wang X."/>
            <person name="Wang C."/>
            <person name="Yang T."/>
            <person name="Huo Q."/>
            <person name="Li W."/>
            <person name="Guo W."/>
            <person name="Chen H."/>
            <person name="Zhou L."/>
            <person name="Ni X."/>
            <person name="Tian J."/>
            <person name="Zhou Y."/>
            <person name="Sheng Y."/>
            <person name="Liu T."/>
            <person name="Pan Y."/>
            <person name="Xia L."/>
            <person name="Li J."/>
            <person name="Zhao F."/>
            <person name="Cao W."/>
        </authorList>
    </citation>
    <scope>NUCLEOTIDE SEQUENCE</scope>
    <source>
        <strain evidence="1">Hyas-2018</strain>
    </source>
</reference>
<comment type="caution">
    <text evidence="1">The sequence shown here is derived from an EMBL/GenBank/DDBJ whole genome shotgun (WGS) entry which is preliminary data.</text>
</comment>